<comment type="caution">
    <text evidence="2">The sequence shown here is derived from an EMBL/GenBank/DDBJ whole genome shotgun (WGS) entry which is preliminary data.</text>
</comment>
<dbReference type="InterPro" id="IPR017737">
    <property type="entry name" value="TssE1-like"/>
</dbReference>
<gene>
    <name evidence="2" type="primary">tssE</name>
    <name evidence="2" type="ORF">DLM46_12735</name>
</gene>
<keyword evidence="3" id="KW-1185">Reference proteome</keyword>
<dbReference type="SUPFAM" id="SSF160719">
    <property type="entry name" value="gpW/gp25-like"/>
    <property type="match status" value="1"/>
</dbReference>
<proteinExistence type="predicted"/>
<dbReference type="NCBIfam" id="TIGR03357">
    <property type="entry name" value="VI_zyme"/>
    <property type="match status" value="1"/>
</dbReference>
<name>A0A370NA26_9BURK</name>
<dbReference type="PANTHER" id="PTHR38595:SF1">
    <property type="entry name" value="TYPE VI SECRETION SYSTEM COMPONENT TSSE1"/>
    <property type="match status" value="1"/>
</dbReference>
<organism evidence="2 3">
    <name type="scientific">Paraburkholderia lacunae</name>
    <dbReference type="NCBI Taxonomy" id="2211104"/>
    <lineage>
        <taxon>Bacteria</taxon>
        <taxon>Pseudomonadati</taxon>
        <taxon>Pseudomonadota</taxon>
        <taxon>Betaproteobacteria</taxon>
        <taxon>Burkholderiales</taxon>
        <taxon>Burkholderiaceae</taxon>
        <taxon>Paraburkholderia</taxon>
    </lineage>
</organism>
<feature type="domain" description="IraD/Gp25-like" evidence="1">
    <location>
        <begin position="39"/>
        <end position="141"/>
    </location>
</feature>
<accession>A0A370NA26</accession>
<dbReference type="OrthoDB" id="119583at2"/>
<dbReference type="Proteomes" id="UP000254875">
    <property type="component" value="Unassembled WGS sequence"/>
</dbReference>
<dbReference type="InterPro" id="IPR007048">
    <property type="entry name" value="IraD/Gp25-like"/>
</dbReference>
<evidence type="ECO:0000259" key="1">
    <source>
        <dbReference type="Pfam" id="PF04965"/>
    </source>
</evidence>
<evidence type="ECO:0000313" key="3">
    <source>
        <dbReference type="Proteomes" id="UP000254875"/>
    </source>
</evidence>
<protein>
    <submittedName>
        <fullName evidence="2">Type VI secretion system baseplate subunit TssE</fullName>
    </submittedName>
</protein>
<dbReference type="AlphaFoldDB" id="A0A370NA26"/>
<evidence type="ECO:0000313" key="2">
    <source>
        <dbReference type="EMBL" id="RDK02453.1"/>
    </source>
</evidence>
<reference evidence="3" key="1">
    <citation type="submission" date="2018-05" db="EMBL/GenBank/DDBJ databases">
        <authorList>
            <person name="Feng T."/>
        </authorList>
    </citation>
    <scope>NUCLEOTIDE SEQUENCE [LARGE SCALE GENOMIC DNA]</scope>
    <source>
        <strain evidence="3">S27</strain>
    </source>
</reference>
<dbReference type="RefSeq" id="WP_115101129.1">
    <property type="nucleotide sequence ID" value="NZ_QHKS01000007.1"/>
</dbReference>
<dbReference type="PANTHER" id="PTHR38595">
    <property type="entry name" value="CYTOPLASMIC PROTEIN-RELATED"/>
    <property type="match status" value="1"/>
</dbReference>
<sequence>MAELTARERLQPSLLDRLTDDEPDNAQESRERRVLSMRTLRQAVLRDLAWLFNSNGIGILQDLEAFPLAAQSVVNYGMPDFSGQTASGIDIEGVARRMRQAIWDFEPRILRNTVQVRPIAFDQSSHNQLVFELEGELWGQPVPERLFLKTELDLEMGEIRVTDFDAVFS</sequence>
<dbReference type="EMBL" id="QHKS01000007">
    <property type="protein sequence ID" value="RDK02453.1"/>
    <property type="molecule type" value="Genomic_DNA"/>
</dbReference>
<dbReference type="InterPro" id="IPR053176">
    <property type="entry name" value="T6SS_TssE1-like"/>
</dbReference>
<dbReference type="Pfam" id="PF04965">
    <property type="entry name" value="GPW_gp25"/>
    <property type="match status" value="1"/>
</dbReference>